<dbReference type="InterPro" id="IPR005182">
    <property type="entry name" value="YdbS-like_PH"/>
</dbReference>
<comment type="caution">
    <text evidence="3">The sequence shown here is derived from an EMBL/GenBank/DDBJ whole genome shotgun (WGS) entry which is preliminary data.</text>
</comment>
<evidence type="ECO:0000256" key="1">
    <source>
        <dbReference type="SAM" id="Phobius"/>
    </source>
</evidence>
<dbReference type="PANTHER" id="PTHR37938:SF1">
    <property type="entry name" value="BLL0215 PROTEIN"/>
    <property type="match status" value="1"/>
</dbReference>
<dbReference type="Pfam" id="PF03703">
    <property type="entry name" value="bPH_2"/>
    <property type="match status" value="1"/>
</dbReference>
<gene>
    <name evidence="3" type="ORF">A3G99_01995</name>
</gene>
<keyword evidence="1" id="KW-1133">Transmembrane helix</keyword>
<name>A0A1G2UT55_9BACT</name>
<proteinExistence type="predicted"/>
<dbReference type="AlphaFoldDB" id="A0A1G2UT55"/>
<organism evidence="3 4">
    <name type="scientific">Candidatus Zambryskibacteria bacterium RIFCSPLOWO2_12_FULL_39_23</name>
    <dbReference type="NCBI Taxonomy" id="1802776"/>
    <lineage>
        <taxon>Bacteria</taxon>
        <taxon>Candidatus Zambryskiibacteriota</taxon>
    </lineage>
</organism>
<feature type="transmembrane region" description="Helical" evidence="1">
    <location>
        <begin position="21"/>
        <end position="46"/>
    </location>
</feature>
<feature type="transmembrane region" description="Helical" evidence="1">
    <location>
        <begin position="66"/>
        <end position="84"/>
    </location>
</feature>
<feature type="domain" description="YdbS-like PH" evidence="2">
    <location>
        <begin position="94"/>
        <end position="168"/>
    </location>
</feature>
<dbReference type="Proteomes" id="UP000176558">
    <property type="component" value="Unassembled WGS sequence"/>
</dbReference>
<accession>A0A1G2UT55</accession>
<evidence type="ECO:0000259" key="2">
    <source>
        <dbReference type="Pfam" id="PF03703"/>
    </source>
</evidence>
<keyword evidence="1" id="KW-0812">Transmembrane</keyword>
<dbReference type="EMBL" id="MHWT01000014">
    <property type="protein sequence ID" value="OHB12570.1"/>
    <property type="molecule type" value="Genomic_DNA"/>
</dbReference>
<protein>
    <recommendedName>
        <fullName evidence="2">YdbS-like PH domain-containing protein</fullName>
    </recommendedName>
</protein>
<sequence length="179" mass="21170">MTHKALNLDSDEHVIMEVRKHWIVFFVHALGLLLAAFLPFVLFVLIEFFMPQLLSSISIPGNSSALFLFIYTLWLLVLWVSFFVDWTKYYLDVWYVTEKRIIAIDQRHIFNRGVSNLRFDKIQDVTIDVKGFFATLLNFGNVRVQTASEDNYDFFMNTVRNPERVRRVIFSQHNINSRV</sequence>
<evidence type="ECO:0000313" key="3">
    <source>
        <dbReference type="EMBL" id="OHB12570.1"/>
    </source>
</evidence>
<keyword evidence="1" id="KW-0472">Membrane</keyword>
<evidence type="ECO:0000313" key="4">
    <source>
        <dbReference type="Proteomes" id="UP000176558"/>
    </source>
</evidence>
<reference evidence="3 4" key="1">
    <citation type="journal article" date="2016" name="Nat. Commun.">
        <title>Thousands of microbial genomes shed light on interconnected biogeochemical processes in an aquifer system.</title>
        <authorList>
            <person name="Anantharaman K."/>
            <person name="Brown C.T."/>
            <person name="Hug L.A."/>
            <person name="Sharon I."/>
            <person name="Castelle C.J."/>
            <person name="Probst A.J."/>
            <person name="Thomas B.C."/>
            <person name="Singh A."/>
            <person name="Wilkins M.J."/>
            <person name="Karaoz U."/>
            <person name="Brodie E.L."/>
            <person name="Williams K.H."/>
            <person name="Hubbard S.S."/>
            <person name="Banfield J.F."/>
        </authorList>
    </citation>
    <scope>NUCLEOTIDE SEQUENCE [LARGE SCALE GENOMIC DNA]</scope>
</reference>
<dbReference type="PANTHER" id="PTHR37938">
    <property type="entry name" value="BLL0215 PROTEIN"/>
    <property type="match status" value="1"/>
</dbReference>